<comment type="caution">
    <text evidence="1">The sequence shown here is derived from an EMBL/GenBank/DDBJ whole genome shotgun (WGS) entry which is preliminary data.</text>
</comment>
<dbReference type="EMBL" id="JABXBU010000030">
    <property type="protein sequence ID" value="KAF8785674.1"/>
    <property type="molecule type" value="Genomic_DNA"/>
</dbReference>
<protein>
    <recommendedName>
        <fullName evidence="3">Peptidase aspartic putative domain-containing protein</fullName>
    </recommendedName>
</protein>
<accession>A0A8T0F3B7</accession>
<dbReference type="InterPro" id="IPR005312">
    <property type="entry name" value="DUF1759"/>
</dbReference>
<keyword evidence="2" id="KW-1185">Reference proteome</keyword>
<name>A0A8T0F3B7_ARGBR</name>
<reference evidence="1" key="2">
    <citation type="submission" date="2020-06" db="EMBL/GenBank/DDBJ databases">
        <authorList>
            <person name="Sheffer M."/>
        </authorList>
    </citation>
    <scope>NUCLEOTIDE SEQUENCE</scope>
</reference>
<organism evidence="1 2">
    <name type="scientific">Argiope bruennichi</name>
    <name type="common">Wasp spider</name>
    <name type="synonym">Aranea bruennichi</name>
    <dbReference type="NCBI Taxonomy" id="94029"/>
    <lineage>
        <taxon>Eukaryota</taxon>
        <taxon>Metazoa</taxon>
        <taxon>Ecdysozoa</taxon>
        <taxon>Arthropoda</taxon>
        <taxon>Chelicerata</taxon>
        <taxon>Arachnida</taxon>
        <taxon>Araneae</taxon>
        <taxon>Araneomorphae</taxon>
        <taxon>Entelegynae</taxon>
        <taxon>Araneoidea</taxon>
        <taxon>Araneidae</taxon>
        <taxon>Argiope</taxon>
    </lineage>
</organism>
<proteinExistence type="predicted"/>
<reference evidence="1" key="1">
    <citation type="journal article" date="2020" name="bioRxiv">
        <title>Chromosome-level reference genome of the European wasp spider Argiope bruennichi: a resource for studies on range expansion and evolutionary adaptation.</title>
        <authorList>
            <person name="Sheffer M.M."/>
            <person name="Hoppe A."/>
            <person name="Krehenwinkel H."/>
            <person name="Uhl G."/>
            <person name="Kuss A.W."/>
            <person name="Jensen L."/>
            <person name="Jensen C."/>
            <person name="Gillespie R.G."/>
            <person name="Hoff K.J."/>
            <person name="Prost S."/>
        </authorList>
    </citation>
    <scope>NUCLEOTIDE SEQUENCE</scope>
</reference>
<dbReference type="AlphaFoldDB" id="A0A8T0F3B7"/>
<evidence type="ECO:0000313" key="1">
    <source>
        <dbReference type="EMBL" id="KAF8785674.1"/>
    </source>
</evidence>
<gene>
    <name evidence="1" type="ORF">HNY73_011189</name>
</gene>
<dbReference type="Proteomes" id="UP000807504">
    <property type="component" value="Unassembled WGS sequence"/>
</dbReference>
<sequence>MVPESKAARLVYCFAITSENYSKAVQQLKTRFGREYLLVQIYVRDLLSLVMKNATVGRNSSDLASLYDMLETKLRALESLGRTKEKFADFLEPLVESCLPESVLRAWERSRVSEDNDDSSSQRSLEKLMCFVRHEVESEEMISLAREGFGKNNGVVKRNNNKNIVSDVPDVATAAMLVRTNASHDGIPKGKPNCVFCEKSHLSSDCFLAQKMSYDEKKQGKKGSWPIRRDSYTIREHGIYAIEINDFNGAFKLCSEVFSERKICGFAPKIENQHILENLRINKFELSDAFCNEDEIDLLLRADLIGKLLTGKCIQLNFGLAEIHAKLGWTVVGKETGLGSSNDEIIVDSFVQTVLSLYVNDIFLKELWEIDTLGIRDPIENVSKRKLFDK</sequence>
<dbReference type="Pfam" id="PF03564">
    <property type="entry name" value="DUF1759"/>
    <property type="match status" value="1"/>
</dbReference>
<evidence type="ECO:0008006" key="3">
    <source>
        <dbReference type="Google" id="ProtNLM"/>
    </source>
</evidence>
<evidence type="ECO:0000313" key="2">
    <source>
        <dbReference type="Proteomes" id="UP000807504"/>
    </source>
</evidence>